<keyword evidence="2" id="KW-1185">Reference proteome</keyword>
<evidence type="ECO:0000313" key="2">
    <source>
        <dbReference type="Proteomes" id="UP001244563"/>
    </source>
</evidence>
<dbReference type="InterPro" id="IPR037479">
    <property type="entry name" value="Tauto_MSAD"/>
</dbReference>
<dbReference type="PANTHER" id="PTHR38460">
    <property type="entry name" value="TAUTOMERASE YOLI-RELATED"/>
    <property type="match status" value="1"/>
</dbReference>
<sequence>MAQIIVYGHRGTLGPRRATLKTAIHGAVMAALEYPADKCFQRFILLDDEDFVHPEDRGADYTIIEISMFEGRSDDAKRALIAELFHRIEAEVGIAPHSLEITITETPKVNWGIRGLNAADLALGYKVEV</sequence>
<accession>A0ABT9TT69</accession>
<dbReference type="InterPro" id="IPR014347">
    <property type="entry name" value="Tautomerase/MIF_sf"/>
</dbReference>
<dbReference type="SUPFAM" id="SSF55331">
    <property type="entry name" value="Tautomerase/MIF"/>
    <property type="match status" value="1"/>
</dbReference>
<gene>
    <name evidence="1" type="ORF">J2T10_004566</name>
</gene>
<dbReference type="RefSeq" id="WP_064723807.1">
    <property type="nucleotide sequence ID" value="NZ_BDDW01000029.1"/>
</dbReference>
<proteinExistence type="predicted"/>
<reference evidence="1 2" key="1">
    <citation type="submission" date="2023-07" db="EMBL/GenBank/DDBJ databases">
        <title>Sorghum-associated microbial communities from plants grown in Nebraska, USA.</title>
        <authorList>
            <person name="Schachtman D."/>
        </authorList>
    </citation>
    <scope>NUCLEOTIDE SEQUENCE [LARGE SCALE GENOMIC DNA]</scope>
    <source>
        <strain evidence="1 2">CC523</strain>
    </source>
</reference>
<dbReference type="Pfam" id="PF14552">
    <property type="entry name" value="Tautomerase_2"/>
    <property type="match status" value="1"/>
</dbReference>
<evidence type="ECO:0000313" key="1">
    <source>
        <dbReference type="EMBL" id="MDQ0104890.1"/>
    </source>
</evidence>
<organism evidence="1 2">
    <name type="scientific">Paenarthrobacter nicotinovorans</name>
    <name type="common">Arthrobacter nicotinovorans</name>
    <dbReference type="NCBI Taxonomy" id="29320"/>
    <lineage>
        <taxon>Bacteria</taxon>
        <taxon>Bacillati</taxon>
        <taxon>Actinomycetota</taxon>
        <taxon>Actinomycetes</taxon>
        <taxon>Micrococcales</taxon>
        <taxon>Micrococcaceae</taxon>
        <taxon>Paenarthrobacter</taxon>
    </lineage>
</organism>
<comment type="caution">
    <text evidence="1">The sequence shown here is derived from an EMBL/GenBank/DDBJ whole genome shotgun (WGS) entry which is preliminary data.</text>
</comment>
<dbReference type="EMBL" id="JAUSSW010000027">
    <property type="protein sequence ID" value="MDQ0104890.1"/>
    <property type="molecule type" value="Genomic_DNA"/>
</dbReference>
<name>A0ABT9TT69_PAENI</name>
<dbReference type="Proteomes" id="UP001244563">
    <property type="component" value="Unassembled WGS sequence"/>
</dbReference>
<protein>
    <submittedName>
        <fullName evidence="1">Phenylpyruvate tautomerase PptA (4-oxalocrotonate tautomerase family)</fullName>
    </submittedName>
</protein>
<dbReference type="Gene3D" id="3.30.429.10">
    <property type="entry name" value="Macrophage Migration Inhibitory Factor"/>
    <property type="match status" value="1"/>
</dbReference>
<dbReference type="PANTHER" id="PTHR38460:SF1">
    <property type="entry name" value="TAUTOMERASE YOLI-RELATED"/>
    <property type="match status" value="1"/>
</dbReference>